<keyword evidence="1" id="KW-0175">Coiled coil</keyword>
<evidence type="ECO:0000256" key="1">
    <source>
        <dbReference type="SAM" id="Coils"/>
    </source>
</evidence>
<feature type="coiled-coil region" evidence="1">
    <location>
        <begin position="291"/>
        <end position="318"/>
    </location>
</feature>
<dbReference type="PANTHER" id="PTHR19321">
    <property type="entry name" value="PROTEIN REGULATOR OF CYTOKINESIS 1 PRC1-RELATED"/>
    <property type="match status" value="1"/>
</dbReference>
<dbReference type="PANTHER" id="PTHR19321:SF41">
    <property type="entry name" value="FASCETTO-RELATED"/>
    <property type="match status" value="1"/>
</dbReference>
<dbReference type="Proteomes" id="UP001652625">
    <property type="component" value="Chromosome 09"/>
</dbReference>
<evidence type="ECO:0000313" key="3">
    <source>
        <dbReference type="Proteomes" id="UP001652625"/>
    </source>
</evidence>
<feature type="coiled-coil region" evidence="1">
    <location>
        <begin position="115"/>
        <end position="157"/>
    </location>
</feature>
<dbReference type="Gene3D" id="1.20.58.1520">
    <property type="match status" value="1"/>
</dbReference>
<dbReference type="GeneID" id="100206541"/>
<keyword evidence="3" id="KW-1185">Reference proteome</keyword>
<proteinExistence type="predicted"/>
<sequence>MSEFTQAVTLYTSTDGEFFNPLTGIDICKNCGKKTLVCPHKLLPKEGIIQLPTGSTHLKVIRIEPDLRATLSTEKNRRITSIFDNMKFSLLESVTNLEDIWESIGISEEQKDNRNKTVLDHLQQLLNEMVAEEEQLKSKMQLKVKEYQEELEQLCKDLAIPPKQIPANLSLLQLENRLRGEVDTLNKEKHDRLKSLKRIRNDEQLLCERLMMPQHELVFIGCPTLDQLRELEQNVKFLKTEKTSRMTLFKKLQASIMQLWRELDSEPSNEFEEQLCHPDSDENFVLSSQHLDDLTELQKKLQEEHSALLQQIVSLRNKVISLWDRLETTKSERDEFLPILKSNTPKSAKALMKEISRLEELKRLHMQKFIESIRKELAFLWDKCYFGEEQRIVFQAFYSDIYTEDTLAEHEHQVATLKNYYEENKELFKLVEKRENLWKKKVEFESRATDTNRLNNRGGALLKEEKTRKSVEKELPKVENELRKKIIVWERENESYFLFNGNRYVDYIEIQKNEFEECQKEKKEEKLRVKLEELDNELKFGSTSSKRKHIGTPGKAKTPKMDITHGTPGRFVHSSLFSSPRHPVHLKENNLTSAKSLVVNVLKKAVKNKTAKINKIQNESRRKSLKRRSVRLASAKRVLSEKNGNAIDGHLDVSVVSGSIFKNSNPNASLVSYNDFSNAVAESPFSRSSFLCNPTERAPSMQYSFTNISNASKRASSRNSNRNGNSNSNKTLTDQMPKTFKV</sequence>
<dbReference type="InterPro" id="IPR007145">
    <property type="entry name" value="MAP65_Ase1_PRC1"/>
</dbReference>
<protein>
    <submittedName>
        <fullName evidence="4">Protein regulator of cytokinesis 1 isoform X2</fullName>
    </submittedName>
</protein>
<reference evidence="4" key="1">
    <citation type="submission" date="2025-08" db="UniProtKB">
        <authorList>
            <consortium name="RefSeq"/>
        </authorList>
    </citation>
    <scope>IDENTIFICATION</scope>
</reference>
<gene>
    <name evidence="4" type="primary">LOC100206541</name>
</gene>
<feature type="region of interest" description="Disordered" evidence="2">
    <location>
        <begin position="710"/>
        <end position="742"/>
    </location>
</feature>
<organism evidence="3 4">
    <name type="scientific">Hydra vulgaris</name>
    <name type="common">Hydra</name>
    <name type="synonym">Hydra attenuata</name>
    <dbReference type="NCBI Taxonomy" id="6087"/>
    <lineage>
        <taxon>Eukaryota</taxon>
        <taxon>Metazoa</taxon>
        <taxon>Cnidaria</taxon>
        <taxon>Hydrozoa</taxon>
        <taxon>Hydroidolina</taxon>
        <taxon>Anthoathecata</taxon>
        <taxon>Aplanulata</taxon>
        <taxon>Hydridae</taxon>
        <taxon>Hydra</taxon>
    </lineage>
</organism>
<evidence type="ECO:0000313" key="4">
    <source>
        <dbReference type="RefSeq" id="XP_065661568.1"/>
    </source>
</evidence>
<dbReference type="Pfam" id="PF03999">
    <property type="entry name" value="MAP65_ASE1"/>
    <property type="match status" value="1"/>
</dbReference>
<evidence type="ECO:0000256" key="2">
    <source>
        <dbReference type="SAM" id="MobiDB-lite"/>
    </source>
</evidence>
<dbReference type="RefSeq" id="XP_065661568.1">
    <property type="nucleotide sequence ID" value="XM_065805496.1"/>
</dbReference>
<name>A0ABM4CIJ5_HYDVU</name>
<feature type="region of interest" description="Disordered" evidence="2">
    <location>
        <begin position="542"/>
        <end position="565"/>
    </location>
</feature>
<feature type="compositionally biased region" description="Low complexity" evidence="2">
    <location>
        <begin position="710"/>
        <end position="730"/>
    </location>
</feature>
<accession>A0ABM4CIJ5</accession>